<evidence type="ECO:0000313" key="1">
    <source>
        <dbReference type="EMBL" id="KAG2236676.1"/>
    </source>
</evidence>
<reference evidence="1" key="1">
    <citation type="submission" date="2021-01" db="EMBL/GenBank/DDBJ databases">
        <title>Metabolic potential, ecology and presence of endohyphal bacteria is reflected in genomic diversity of Mucoromycotina.</title>
        <authorList>
            <person name="Muszewska A."/>
            <person name="Okrasinska A."/>
            <person name="Steczkiewicz K."/>
            <person name="Drgas O."/>
            <person name="Orlowska M."/>
            <person name="Perlinska-Lenart U."/>
            <person name="Aleksandrzak-Piekarczyk T."/>
            <person name="Szatraj K."/>
            <person name="Zielenkiewicz U."/>
            <person name="Pilsyk S."/>
            <person name="Malc E."/>
            <person name="Mieczkowski P."/>
            <person name="Kruszewska J.S."/>
            <person name="Biernat P."/>
            <person name="Pawlowska J."/>
        </authorList>
    </citation>
    <scope>NUCLEOTIDE SEQUENCE</scope>
    <source>
        <strain evidence="1">WA0000018081</strain>
    </source>
</reference>
<dbReference type="Proteomes" id="UP000613177">
    <property type="component" value="Unassembled WGS sequence"/>
</dbReference>
<proteinExistence type="predicted"/>
<gene>
    <name evidence="1" type="ORF">INT48_000673</name>
</gene>
<name>A0A8H7VW51_9FUNG</name>
<accession>A0A8H7VW51</accession>
<evidence type="ECO:0000313" key="2">
    <source>
        <dbReference type="Proteomes" id="UP000613177"/>
    </source>
</evidence>
<organism evidence="1 2">
    <name type="scientific">Thamnidium elegans</name>
    <dbReference type="NCBI Taxonomy" id="101142"/>
    <lineage>
        <taxon>Eukaryota</taxon>
        <taxon>Fungi</taxon>
        <taxon>Fungi incertae sedis</taxon>
        <taxon>Mucoromycota</taxon>
        <taxon>Mucoromycotina</taxon>
        <taxon>Mucoromycetes</taxon>
        <taxon>Mucorales</taxon>
        <taxon>Mucorineae</taxon>
        <taxon>Mucoraceae</taxon>
        <taxon>Thamnidium</taxon>
    </lineage>
</organism>
<comment type="caution">
    <text evidence="1">The sequence shown here is derived from an EMBL/GenBank/DDBJ whole genome shotgun (WGS) entry which is preliminary data.</text>
</comment>
<protein>
    <submittedName>
        <fullName evidence="1">Uncharacterized protein</fullName>
    </submittedName>
</protein>
<dbReference type="AlphaFoldDB" id="A0A8H7VW51"/>
<keyword evidence="2" id="KW-1185">Reference proteome</keyword>
<dbReference type="EMBL" id="JAEPRE010000014">
    <property type="protein sequence ID" value="KAG2236676.1"/>
    <property type="molecule type" value="Genomic_DNA"/>
</dbReference>
<sequence>MDHLYSSKPWCPCLLLVTNSSIQSSLTLPLTPFVALSEFLTDQHSSLSLNIFHTDSTVQFLYSIATNIQEQIINNENSIGTLLEEIADVTMWNKTKKALENGKKHSPKLTKESIKLF</sequence>